<dbReference type="KEGG" id="mdn:JT25_015170"/>
<keyword evidence="2" id="KW-1185">Reference proteome</keyword>
<organism evidence="1 2">
    <name type="scientific">Methylomonas denitrificans</name>
    <dbReference type="NCBI Taxonomy" id="1538553"/>
    <lineage>
        <taxon>Bacteria</taxon>
        <taxon>Pseudomonadati</taxon>
        <taxon>Pseudomonadota</taxon>
        <taxon>Gammaproteobacteria</taxon>
        <taxon>Methylococcales</taxon>
        <taxon>Methylococcaceae</taxon>
        <taxon>Methylomonas</taxon>
    </lineage>
</organism>
<dbReference type="Proteomes" id="UP000030512">
    <property type="component" value="Chromosome"/>
</dbReference>
<evidence type="ECO:0000313" key="2">
    <source>
        <dbReference type="Proteomes" id="UP000030512"/>
    </source>
</evidence>
<dbReference type="AlphaFoldDB" id="A0A126T6U6"/>
<reference evidence="1 2" key="1">
    <citation type="journal article" date="2015" name="Environ. Microbiol.">
        <title>Methane oxidation coupled to nitrate reduction under hypoxia by the Gammaproteobacterium Methylomonas denitrificans, sp. nov. type strain FJG1.</title>
        <authorList>
            <person name="Kits K.D."/>
            <person name="Klotz M.G."/>
            <person name="Stein L.Y."/>
        </authorList>
    </citation>
    <scope>NUCLEOTIDE SEQUENCE [LARGE SCALE GENOMIC DNA]</scope>
    <source>
        <strain evidence="1 2">FJG1</strain>
    </source>
</reference>
<dbReference type="RefSeq" id="WP_052142283.1">
    <property type="nucleotide sequence ID" value="NZ_CP014476.1"/>
</dbReference>
<sequence length="168" mass="18929">MSQIGFFEERVLFSPDVPEEVNKLLQMAVAASHADKPLAEKYFRQAQALDGACLQTYFALYKFYFYQGRLLEAECEVMAALTEAARQGGFPADYRQLARELGQWDMYASDIALFYLYSLKALAFIKLRRQLDAEAQSILVVMRALDPEDRSGASVIMDLADAVMEDAA</sequence>
<evidence type="ECO:0000313" key="1">
    <source>
        <dbReference type="EMBL" id="AMK77801.1"/>
    </source>
</evidence>
<dbReference type="EMBL" id="CP014476">
    <property type="protein sequence ID" value="AMK77801.1"/>
    <property type="molecule type" value="Genomic_DNA"/>
</dbReference>
<dbReference type="STRING" id="1538553.JT25_015170"/>
<evidence type="ECO:0008006" key="3">
    <source>
        <dbReference type="Google" id="ProtNLM"/>
    </source>
</evidence>
<accession>A0A126T6U6</accession>
<dbReference type="OrthoDB" id="7359089at2"/>
<protein>
    <recommendedName>
        <fullName evidence="3">Tetratricopeptide repeat protein</fullName>
    </recommendedName>
</protein>
<proteinExistence type="predicted"/>
<name>A0A126T6U6_9GAMM</name>
<gene>
    <name evidence="1" type="ORF">JT25_015170</name>
</gene>